<dbReference type="EMBL" id="MK072453">
    <property type="protein sequence ID" value="AYV85455.1"/>
    <property type="molecule type" value="Genomic_DNA"/>
</dbReference>
<dbReference type="GO" id="GO:0004722">
    <property type="term" value="F:protein serine/threonine phosphatase activity"/>
    <property type="evidence" value="ECO:0007669"/>
    <property type="project" value="InterPro"/>
</dbReference>
<dbReference type="Pfam" id="PF00481">
    <property type="entry name" value="PP2C"/>
    <property type="match status" value="1"/>
</dbReference>
<keyword evidence="1" id="KW-0479">Metal-binding</keyword>
<organism evidence="5">
    <name type="scientific">Satyrvirus sp</name>
    <dbReference type="NCBI Taxonomy" id="2487771"/>
    <lineage>
        <taxon>Viruses</taxon>
        <taxon>Varidnaviria</taxon>
        <taxon>Bamfordvirae</taxon>
        <taxon>Nucleocytoviricota</taxon>
        <taxon>Megaviricetes</taxon>
        <taxon>Imitervirales</taxon>
        <taxon>Mimiviridae</taxon>
        <taxon>Megamimivirinae</taxon>
    </lineage>
</organism>
<protein>
    <submittedName>
        <fullName evidence="5">Protein phosphatase 2C domain containing protein</fullName>
    </submittedName>
</protein>
<feature type="domain" description="PPM-type phosphatase" evidence="4">
    <location>
        <begin position="15"/>
        <end position="303"/>
    </location>
</feature>
<dbReference type="PROSITE" id="PS51746">
    <property type="entry name" value="PPM_2"/>
    <property type="match status" value="1"/>
</dbReference>
<dbReference type="SUPFAM" id="SSF81606">
    <property type="entry name" value="PP2C-like"/>
    <property type="match status" value="1"/>
</dbReference>
<evidence type="ECO:0000256" key="3">
    <source>
        <dbReference type="ARBA" id="ARBA00022912"/>
    </source>
</evidence>
<keyword evidence="3" id="KW-0904">Protein phosphatase</keyword>
<proteinExistence type="predicted"/>
<keyword evidence="2" id="KW-0378">Hydrolase</keyword>
<gene>
    <name evidence="5" type="ORF">Satyrvirus17_15</name>
</gene>
<evidence type="ECO:0000256" key="1">
    <source>
        <dbReference type="ARBA" id="ARBA00022723"/>
    </source>
</evidence>
<dbReference type="GO" id="GO:0046872">
    <property type="term" value="F:metal ion binding"/>
    <property type="evidence" value="ECO:0007669"/>
    <property type="project" value="UniProtKB-KW"/>
</dbReference>
<reference evidence="5" key="1">
    <citation type="submission" date="2018-10" db="EMBL/GenBank/DDBJ databases">
        <title>Hidden diversity of soil giant viruses.</title>
        <authorList>
            <person name="Schulz F."/>
            <person name="Alteio L."/>
            <person name="Goudeau D."/>
            <person name="Ryan E.M."/>
            <person name="Malmstrom R.R."/>
            <person name="Blanchard J."/>
            <person name="Woyke T."/>
        </authorList>
    </citation>
    <scope>NUCLEOTIDE SEQUENCE</scope>
    <source>
        <strain evidence="5">SAV1</strain>
    </source>
</reference>
<name>A0A3G5AE08_9VIRU</name>
<dbReference type="CDD" id="cd00143">
    <property type="entry name" value="PP2Cc"/>
    <property type="match status" value="1"/>
</dbReference>
<dbReference type="PROSITE" id="PS01032">
    <property type="entry name" value="PPM_1"/>
    <property type="match status" value="1"/>
</dbReference>
<dbReference type="InterPro" id="IPR000222">
    <property type="entry name" value="PP2C_BS"/>
</dbReference>
<evidence type="ECO:0000256" key="2">
    <source>
        <dbReference type="ARBA" id="ARBA00022801"/>
    </source>
</evidence>
<evidence type="ECO:0000313" key="5">
    <source>
        <dbReference type="EMBL" id="AYV85455.1"/>
    </source>
</evidence>
<dbReference type="InterPro" id="IPR015655">
    <property type="entry name" value="PP2C"/>
</dbReference>
<dbReference type="SMART" id="SM00331">
    <property type="entry name" value="PP2C_SIG"/>
    <property type="match status" value="1"/>
</dbReference>
<dbReference type="InterPro" id="IPR036457">
    <property type="entry name" value="PPM-type-like_dom_sf"/>
</dbReference>
<accession>A0A3G5AE08</accession>
<dbReference type="SMART" id="SM00332">
    <property type="entry name" value="PP2Cc"/>
    <property type="match status" value="1"/>
</dbReference>
<sequence length="313" mass="35341">MADKPEQTVVSFIIRYGESSIQGRRNEQEDMHVAYPELDKMKKAPNEDEFLVPCDGTKISANSDTLSFFAVFDGHGGSRCSMYVAENLPWLVRDNFFRNRNIKLAMKDALEEVEKNFCAYAKKRKDVMDGTTAAVMTIYQNVLNIVNVGDTEIVLCRKGNAHVLTEVHTPKRNEKEADRIVAGGGEIYYDRLAHPSKNKENFNIAVSRAIGDILFKLPEHTNGKVPTLIADPYLHTEKLCAEDDFIIIACDGLWDVMTYQGAIDFVISKLEETDDPQFVAQLLTDEGYRKGSRDNITVLIVTLKSWEQPQPPQ</sequence>
<dbReference type="PANTHER" id="PTHR47992">
    <property type="entry name" value="PROTEIN PHOSPHATASE"/>
    <property type="match status" value="1"/>
</dbReference>
<evidence type="ECO:0000259" key="4">
    <source>
        <dbReference type="PROSITE" id="PS51746"/>
    </source>
</evidence>
<dbReference type="InterPro" id="IPR001932">
    <property type="entry name" value="PPM-type_phosphatase-like_dom"/>
</dbReference>
<dbReference type="Gene3D" id="3.60.40.10">
    <property type="entry name" value="PPM-type phosphatase domain"/>
    <property type="match status" value="1"/>
</dbReference>